<dbReference type="PANTHER" id="PTHR24099">
    <property type="entry name" value="E3 UBIQUITIN-PROTEIN LIGASE TRIM36-RELATED"/>
    <property type="match status" value="1"/>
</dbReference>
<evidence type="ECO:0000313" key="4">
    <source>
        <dbReference type="Proteomes" id="UP000177230"/>
    </source>
</evidence>
<feature type="domain" description="Fibronectin type-III" evidence="2">
    <location>
        <begin position="267"/>
        <end position="361"/>
    </location>
</feature>
<accession>A0A1F5RH43</accession>
<dbReference type="CDD" id="cd00063">
    <property type="entry name" value="FN3"/>
    <property type="match status" value="1"/>
</dbReference>
<comment type="caution">
    <text evidence="3">The sequence shown here is derived from an EMBL/GenBank/DDBJ whole genome shotgun (WGS) entry which is preliminary data.</text>
</comment>
<dbReference type="InterPro" id="IPR003961">
    <property type="entry name" value="FN3_dom"/>
</dbReference>
<dbReference type="Proteomes" id="UP000177230">
    <property type="component" value="Unassembled WGS sequence"/>
</dbReference>
<organism evidence="3 4">
    <name type="scientific">Candidatus Edwardsbacteria bacterium GWF2_54_11</name>
    <dbReference type="NCBI Taxonomy" id="1817851"/>
    <lineage>
        <taxon>Bacteria</taxon>
        <taxon>Candidatus Edwardsiibacteriota</taxon>
    </lineage>
</organism>
<sequence>MRFKKALATVVLPICLALSLTSCGKKLPTAVISDQGYPRTVLVELFTSEFCTNCPTADRAAERLAAEMGDSLCLVEMHPNNFLSLGDSLGTAAADTLAGDYQSGLSVTGLPFFSCDGLENMLGTSVDDEATYQSYRQLADIRKIIKSPLKLNLAAQLDQDAIIYSAQITAGGSVPQNGDLGLVLLVVEDSVSAYGKVFRYVARSLAPNTEGDRLDILPASTVSRAGSIIKNSGWLPWRLSLIAYVRNNDTREIVQAARVRIYAATTAPAAPALNLPVDDAVNLALSPTLSWLASSGAASYTLQYDTDSLFGGAVSQSGLTGTSLQIKGLGNATTYYWRVNASNNAGVSGWSAIRCFTTTATALPVKPVLNAPANGDTGVSKSPTLIWTASSGASNYGLQVATNNSFHPASMIYSQSGLTGTGQSILGLDPGIDYYWRVNASNIAGTSAWSETWSFTTTTNPAPEPPVLVWPANGELNSGTSPALSWSSSYGAYSYALQVSPSSDFRSLVYYQSGLPDTSRSVAGLDSLTTYHWRANASNVYGASGWSDAWTFTDARGYGFSRLISPDSATRLPDTIISYSLSDPETPELGFHIYLANLSSKMNIYAQAPTSLNSDPLLFWGFLCTETGCQGPNGIATAVFNAGTTQHWTVHFNFNTLPPPEGLHSLILKLWAADNPSHIMTRRLYLEVLP</sequence>
<dbReference type="InterPro" id="IPR050617">
    <property type="entry name" value="E3_ligase_FN3/SPRY"/>
</dbReference>
<dbReference type="SUPFAM" id="SSF49265">
    <property type="entry name" value="Fibronectin type III"/>
    <property type="match status" value="2"/>
</dbReference>
<dbReference type="PANTHER" id="PTHR24099:SF11">
    <property type="entry name" value="FIBRONECTIN TYPE III DOMAIN-CONTAINING 3BA-RELATED"/>
    <property type="match status" value="1"/>
</dbReference>
<proteinExistence type="predicted"/>
<dbReference type="EMBL" id="MFFM01000017">
    <property type="protein sequence ID" value="OGF13473.1"/>
    <property type="molecule type" value="Genomic_DNA"/>
</dbReference>
<dbReference type="PROSITE" id="PS51257">
    <property type="entry name" value="PROKAR_LIPOPROTEIN"/>
    <property type="match status" value="1"/>
</dbReference>
<evidence type="ECO:0000256" key="1">
    <source>
        <dbReference type="SAM" id="SignalP"/>
    </source>
</evidence>
<feature type="domain" description="Fibronectin type-III" evidence="2">
    <location>
        <begin position="462"/>
        <end position="557"/>
    </location>
</feature>
<dbReference type="SUPFAM" id="SSF52833">
    <property type="entry name" value="Thioredoxin-like"/>
    <property type="match status" value="1"/>
</dbReference>
<dbReference type="PROSITE" id="PS50853">
    <property type="entry name" value="FN3"/>
    <property type="match status" value="3"/>
</dbReference>
<feature type="signal peptide" evidence="1">
    <location>
        <begin position="1"/>
        <end position="24"/>
    </location>
</feature>
<dbReference type="Gene3D" id="2.60.40.10">
    <property type="entry name" value="Immunoglobulins"/>
    <property type="match status" value="4"/>
</dbReference>
<name>A0A1F5RH43_9BACT</name>
<dbReference type="InterPro" id="IPR036249">
    <property type="entry name" value="Thioredoxin-like_sf"/>
</dbReference>
<evidence type="ECO:0000259" key="2">
    <source>
        <dbReference type="PROSITE" id="PS50853"/>
    </source>
</evidence>
<protein>
    <recommendedName>
        <fullName evidence="2">Fibronectin type-III domain-containing protein</fullName>
    </recommendedName>
</protein>
<feature type="domain" description="Fibronectin type-III" evidence="2">
    <location>
        <begin position="363"/>
        <end position="461"/>
    </location>
</feature>
<reference evidence="3 4" key="1">
    <citation type="journal article" date="2016" name="Nat. Commun.">
        <title>Thousands of microbial genomes shed light on interconnected biogeochemical processes in an aquifer system.</title>
        <authorList>
            <person name="Anantharaman K."/>
            <person name="Brown C.T."/>
            <person name="Hug L.A."/>
            <person name="Sharon I."/>
            <person name="Castelle C.J."/>
            <person name="Probst A.J."/>
            <person name="Thomas B.C."/>
            <person name="Singh A."/>
            <person name="Wilkins M.J."/>
            <person name="Karaoz U."/>
            <person name="Brodie E.L."/>
            <person name="Williams K.H."/>
            <person name="Hubbard S.S."/>
            <person name="Banfield J.F."/>
        </authorList>
    </citation>
    <scope>NUCLEOTIDE SEQUENCE [LARGE SCALE GENOMIC DNA]</scope>
</reference>
<dbReference type="InterPro" id="IPR036116">
    <property type="entry name" value="FN3_sf"/>
</dbReference>
<keyword evidence="1" id="KW-0732">Signal</keyword>
<dbReference type="AlphaFoldDB" id="A0A1F5RH43"/>
<evidence type="ECO:0000313" key="3">
    <source>
        <dbReference type="EMBL" id="OGF13473.1"/>
    </source>
</evidence>
<gene>
    <name evidence="3" type="ORF">A2024_06430</name>
</gene>
<feature type="chain" id="PRO_5009520912" description="Fibronectin type-III domain-containing protein" evidence="1">
    <location>
        <begin position="25"/>
        <end position="690"/>
    </location>
</feature>
<dbReference type="InterPro" id="IPR013783">
    <property type="entry name" value="Ig-like_fold"/>
</dbReference>